<dbReference type="AlphaFoldDB" id="A0A418YV18"/>
<reference evidence="2 3" key="1">
    <citation type="submission" date="2018-08" db="EMBL/GenBank/DDBJ databases">
        <title>Sphingobium sp. EO9.</title>
        <authorList>
            <person name="Park Y."/>
            <person name="Kim K.H."/>
            <person name="Jeon C.O."/>
        </authorList>
    </citation>
    <scope>NUCLEOTIDE SEQUENCE [LARGE SCALE GENOMIC DNA]</scope>
    <source>
        <strain evidence="2 3">EO9</strain>
    </source>
</reference>
<keyword evidence="1" id="KW-0812">Transmembrane</keyword>
<organism evidence="2 3">
    <name type="scientific">Sphingobium terrigena</name>
    <dbReference type="NCBI Taxonomy" id="2304063"/>
    <lineage>
        <taxon>Bacteria</taxon>
        <taxon>Pseudomonadati</taxon>
        <taxon>Pseudomonadota</taxon>
        <taxon>Alphaproteobacteria</taxon>
        <taxon>Sphingomonadales</taxon>
        <taxon>Sphingomonadaceae</taxon>
        <taxon>Sphingobium</taxon>
    </lineage>
</organism>
<protein>
    <submittedName>
        <fullName evidence="2">Nuclease</fullName>
    </submittedName>
</protein>
<accession>A0A418YV18</accession>
<keyword evidence="1" id="KW-0472">Membrane</keyword>
<comment type="caution">
    <text evidence="2">The sequence shown here is derived from an EMBL/GenBank/DDBJ whole genome shotgun (WGS) entry which is preliminary data.</text>
</comment>
<feature type="transmembrane region" description="Helical" evidence="1">
    <location>
        <begin position="30"/>
        <end position="50"/>
    </location>
</feature>
<dbReference type="OrthoDB" id="7468961at2"/>
<dbReference type="RefSeq" id="WP_119745067.1">
    <property type="nucleotide sequence ID" value="NZ_QVRA01000005.1"/>
</dbReference>
<sequence>MARNLYDLGDRTPDPSGAWLHDKQESRTRIVPVGIILVALLIAGGAILLFQDILPAPGGTKVVGPMTISERFETCDDLTGEACILSAGSYAYKGKRYRVADISIPSQSDAKCPAEAELAQQGRTALAAMMNGGAFDARPDPIDPDPSARLLVRDGVSLGQLMILKGHAQPWSPKPINWCAGEDV</sequence>
<keyword evidence="1" id="KW-1133">Transmembrane helix</keyword>
<gene>
    <name evidence="2" type="ORF">D0Z70_07830</name>
</gene>
<evidence type="ECO:0000256" key="1">
    <source>
        <dbReference type="SAM" id="Phobius"/>
    </source>
</evidence>
<evidence type="ECO:0000313" key="3">
    <source>
        <dbReference type="Proteomes" id="UP000283469"/>
    </source>
</evidence>
<keyword evidence="3" id="KW-1185">Reference proteome</keyword>
<proteinExistence type="predicted"/>
<name>A0A418YV18_9SPHN</name>
<evidence type="ECO:0000313" key="2">
    <source>
        <dbReference type="EMBL" id="RJG55931.1"/>
    </source>
</evidence>
<dbReference type="EMBL" id="QVRA01000005">
    <property type="protein sequence ID" value="RJG55931.1"/>
    <property type="molecule type" value="Genomic_DNA"/>
</dbReference>
<dbReference type="Proteomes" id="UP000283469">
    <property type="component" value="Unassembled WGS sequence"/>
</dbReference>